<dbReference type="AlphaFoldDB" id="A0A7U2F752"/>
<protein>
    <submittedName>
        <fullName evidence="1">Uncharacterized protein</fullName>
    </submittedName>
</protein>
<dbReference type="Proteomes" id="UP000663193">
    <property type="component" value="Chromosome 10"/>
</dbReference>
<keyword evidence="2" id="KW-1185">Reference proteome</keyword>
<proteinExistence type="predicted"/>
<dbReference type="VEuPathDB" id="FungiDB:JI435_069050"/>
<evidence type="ECO:0000313" key="1">
    <source>
        <dbReference type="EMBL" id="QRC99984.1"/>
    </source>
</evidence>
<accession>A0A7U2F752</accession>
<gene>
    <name evidence="1" type="ORF">JI435_069050</name>
</gene>
<evidence type="ECO:0000313" key="2">
    <source>
        <dbReference type="Proteomes" id="UP000663193"/>
    </source>
</evidence>
<dbReference type="EMBL" id="CP069032">
    <property type="protein sequence ID" value="QRC99984.1"/>
    <property type="molecule type" value="Genomic_DNA"/>
</dbReference>
<reference evidence="2" key="1">
    <citation type="journal article" date="2021" name="BMC Genomics">
        <title>Chromosome-level genome assembly and manually-curated proteome of model necrotroph Parastagonospora nodorum Sn15 reveals a genome-wide trove of candidate effector homologs, and redundancy of virulence-related functions within an accessory chromosome.</title>
        <authorList>
            <person name="Bertazzoni S."/>
            <person name="Jones D.A.B."/>
            <person name="Phan H.T."/>
            <person name="Tan K.-C."/>
            <person name="Hane J.K."/>
        </authorList>
    </citation>
    <scope>NUCLEOTIDE SEQUENCE [LARGE SCALE GENOMIC DNA]</scope>
    <source>
        <strain evidence="2">SN15 / ATCC MYA-4574 / FGSC 10173)</strain>
    </source>
</reference>
<name>A0A7U2F752_PHANO</name>
<organism evidence="1 2">
    <name type="scientific">Phaeosphaeria nodorum (strain SN15 / ATCC MYA-4574 / FGSC 10173)</name>
    <name type="common">Glume blotch fungus</name>
    <name type="synonym">Parastagonospora nodorum</name>
    <dbReference type="NCBI Taxonomy" id="321614"/>
    <lineage>
        <taxon>Eukaryota</taxon>
        <taxon>Fungi</taxon>
        <taxon>Dikarya</taxon>
        <taxon>Ascomycota</taxon>
        <taxon>Pezizomycotina</taxon>
        <taxon>Dothideomycetes</taxon>
        <taxon>Pleosporomycetidae</taxon>
        <taxon>Pleosporales</taxon>
        <taxon>Pleosporineae</taxon>
        <taxon>Phaeosphaeriaceae</taxon>
        <taxon>Parastagonospora</taxon>
    </lineage>
</organism>
<sequence length="115" mass="13116">MFYIRLSMTELIYECILGFTRQATVVHCVHSSLSNQCMQPRPTPKPVCYFFLQATQVVLKIYRWGCCCCPPVRFETMLQHSSWVSIGLQLLKTCHLSLSPSSLGSARCTCSLCWN</sequence>